<dbReference type="NCBIfam" id="NF003181">
    <property type="entry name" value="PRK04163.1-1"/>
    <property type="match status" value="1"/>
</dbReference>
<reference evidence="8" key="1">
    <citation type="book" date="2010" name="EXTREMOPHILES" publisher="0:0-0">
        <title>Complete genome sequences of ten hyperthermophilic archaea reveal their metabolic capabilities and possible ecological roles.</title>
        <editorList>
            <person name="?"/>
        </editorList>
        <authorList>
            <person name="Ravin N.V."/>
            <person name="Mardanov A.V."/>
            <person name="Bonch-Osmolovskaya E.A."/>
            <person name="Skryabin K.G."/>
        </authorList>
    </citation>
    <scope>NUCLEOTIDE SEQUENCE [LARGE SCALE GENOMIC DNA]</scope>
    <source>
        <strain evidence="8">1505</strain>
    </source>
</reference>
<dbReference type="GO" id="GO:0000467">
    <property type="term" value="P:exonucleolytic trimming to generate mature 3'-end of 5.8S rRNA from tricistronic rRNA transcript (SSU-rRNA, 5.8S rRNA, LSU-rRNA)"/>
    <property type="evidence" value="ECO:0007669"/>
    <property type="project" value="TreeGrafter"/>
</dbReference>
<name>A0A3G1AA78_9CREN</name>
<comment type="function">
    <text evidence="5">Non-catalytic component of the exosome, which is a complex involved in RNA degradation. Increases the RNA binding and the efficiency of RNA degradation. Confers strong poly(A) specificity to the exosome.</text>
</comment>
<dbReference type="GO" id="GO:0071034">
    <property type="term" value="P:CUT catabolic process"/>
    <property type="evidence" value="ECO:0007669"/>
    <property type="project" value="TreeGrafter"/>
</dbReference>
<dbReference type="InterPro" id="IPR036612">
    <property type="entry name" value="KH_dom_type_1_sf"/>
</dbReference>
<dbReference type="Pfam" id="PF22625">
    <property type="entry name" value="ECR1_N_2"/>
    <property type="match status" value="1"/>
</dbReference>
<dbReference type="CDD" id="cd05789">
    <property type="entry name" value="S1_Rrp4"/>
    <property type="match status" value="1"/>
</dbReference>
<dbReference type="EMBL" id="CP007493">
    <property type="protein sequence ID" value="AJB42844.1"/>
    <property type="molecule type" value="Genomic_DNA"/>
</dbReference>
<comment type="similarity">
    <text evidence="1 5">Belongs to the RRP4 family.</text>
</comment>
<evidence type="ECO:0000259" key="6">
    <source>
        <dbReference type="PROSITE" id="PS50126"/>
    </source>
</evidence>
<dbReference type="InterPro" id="IPR004088">
    <property type="entry name" value="KH_dom_type_1"/>
</dbReference>
<dbReference type="GO" id="GO:0005737">
    <property type="term" value="C:cytoplasm"/>
    <property type="evidence" value="ECO:0007669"/>
    <property type="project" value="UniProtKB-SubCell"/>
</dbReference>
<keyword evidence="4 5" id="KW-0694">RNA-binding</keyword>
<dbReference type="SMART" id="SM00322">
    <property type="entry name" value="KH"/>
    <property type="match status" value="1"/>
</dbReference>
<dbReference type="CDD" id="cd22524">
    <property type="entry name" value="KH-I_Rrp4_prokar"/>
    <property type="match status" value="1"/>
</dbReference>
<dbReference type="SUPFAM" id="SSF50249">
    <property type="entry name" value="Nucleic acid-binding proteins"/>
    <property type="match status" value="1"/>
</dbReference>
<dbReference type="AlphaFoldDB" id="A0A3G1AA78"/>
<dbReference type="PANTHER" id="PTHR21321">
    <property type="entry name" value="PNAS-3 RELATED"/>
    <property type="match status" value="1"/>
</dbReference>
<comment type="subunit">
    <text evidence="5">Component of the archaeal exosome complex. Forms a trimer of Rrp4 and/or Csl4 subunits. The trimer associates with an hexameric ring-like arrangement composed of 3 Rrp41-Rrp42 heterodimers.</text>
</comment>
<evidence type="ECO:0000256" key="4">
    <source>
        <dbReference type="ARBA" id="ARBA00022884"/>
    </source>
</evidence>
<dbReference type="GO" id="GO:0008143">
    <property type="term" value="F:poly(A) binding"/>
    <property type="evidence" value="ECO:0007669"/>
    <property type="project" value="InterPro"/>
</dbReference>
<dbReference type="PROSITE" id="PS50126">
    <property type="entry name" value="S1"/>
    <property type="match status" value="1"/>
</dbReference>
<comment type="subcellular location">
    <subcellularLocation>
        <location evidence="5">Cytoplasm</location>
    </subcellularLocation>
</comment>
<dbReference type="RefSeq" id="WP_020962438.1">
    <property type="nucleotide sequence ID" value="NZ_CP007493.1"/>
</dbReference>
<dbReference type="Pfam" id="PF21266">
    <property type="entry name" value="S1_RRP4"/>
    <property type="match status" value="1"/>
</dbReference>
<evidence type="ECO:0000256" key="1">
    <source>
        <dbReference type="ARBA" id="ARBA00009155"/>
    </source>
</evidence>
<dbReference type="PROSITE" id="PS50084">
    <property type="entry name" value="KH_TYPE_1"/>
    <property type="match status" value="1"/>
</dbReference>
<dbReference type="GeneID" id="25407219"/>
<dbReference type="SMART" id="SM00316">
    <property type="entry name" value="S1"/>
    <property type="match status" value="1"/>
</dbReference>
<dbReference type="InterPro" id="IPR004087">
    <property type="entry name" value="KH_dom"/>
</dbReference>
<dbReference type="SUPFAM" id="SSF54791">
    <property type="entry name" value="Eukaryotic type KH-domain (KH-domain type I)"/>
    <property type="match status" value="1"/>
</dbReference>
<feature type="domain" description="S1 motif" evidence="6">
    <location>
        <begin position="67"/>
        <end position="139"/>
    </location>
</feature>
<proteinExistence type="inferred from homology"/>
<dbReference type="InterPro" id="IPR003029">
    <property type="entry name" value="S1_domain"/>
</dbReference>
<evidence type="ECO:0000313" key="7">
    <source>
        <dbReference type="EMBL" id="AJB42844.1"/>
    </source>
</evidence>
<dbReference type="STRING" id="697581.TCARB_1808"/>
<evidence type="ECO:0000313" key="8">
    <source>
        <dbReference type="Proteomes" id="UP000266720"/>
    </source>
</evidence>
<accession>A0A3G1AA78</accession>
<protein>
    <recommendedName>
        <fullName evidence="5">Exosome complex component Rrp4</fullName>
    </recommendedName>
</protein>
<dbReference type="InterPro" id="IPR026699">
    <property type="entry name" value="Exosome_RNA_bind1/RRP40/RRP4"/>
</dbReference>
<dbReference type="Gene3D" id="2.40.50.100">
    <property type="match status" value="1"/>
</dbReference>
<dbReference type="GO" id="GO:0071051">
    <property type="term" value="P:poly(A)-dependent snoRNA 3'-end processing"/>
    <property type="evidence" value="ECO:0007669"/>
    <property type="project" value="TreeGrafter"/>
</dbReference>
<dbReference type="GeneID" id="16573417"/>
<dbReference type="Pfam" id="PF00013">
    <property type="entry name" value="KH_1"/>
    <property type="match status" value="1"/>
</dbReference>
<dbReference type="Proteomes" id="UP000266720">
    <property type="component" value="Chromosome"/>
</dbReference>
<dbReference type="KEGG" id="tcb:TCARB_1808"/>
<dbReference type="Gene3D" id="2.40.50.140">
    <property type="entry name" value="Nucleic acid-binding proteins"/>
    <property type="match status" value="1"/>
</dbReference>
<keyword evidence="2 5" id="KW-0963">Cytoplasm</keyword>
<dbReference type="HAMAP" id="MF_00623">
    <property type="entry name" value="Exosome_Rrp4"/>
    <property type="match status" value="1"/>
</dbReference>
<dbReference type="SUPFAM" id="SSF110324">
    <property type="entry name" value="Ribosomal L27 protein-like"/>
    <property type="match status" value="1"/>
</dbReference>
<evidence type="ECO:0000256" key="2">
    <source>
        <dbReference type="ARBA" id="ARBA00022490"/>
    </source>
</evidence>
<keyword evidence="3 5" id="KW-0271">Exosome</keyword>
<dbReference type="InterPro" id="IPR023474">
    <property type="entry name" value="Rrp4"/>
</dbReference>
<sequence length="232" mass="25703">MPIYVKDRQIVVPGEAIGEQGKIKIEGHVFRIGKKYYSKVLGVVTINEDAKVLRVIPLKGKYFPVEGHTVIGKIIDVGFTSWDVDINSPYTAVLPVSEVTSKPVTISRTDLSKILDVGDLILAKIVSFDLNKDPVLTIKESKLGKIPRGVLVEIPPQKIPRIIGKKGSMISMIKEMLGVELIVGQNGRIVIVGEDPYKVELAVLTIRKIESEAHTTGLTDRIKKFIEERLRT</sequence>
<dbReference type="InterPro" id="IPR054371">
    <property type="entry name" value="RRP4_N"/>
</dbReference>
<dbReference type="InterPro" id="IPR012340">
    <property type="entry name" value="NA-bd_OB-fold"/>
</dbReference>
<evidence type="ECO:0000256" key="3">
    <source>
        <dbReference type="ARBA" id="ARBA00022835"/>
    </source>
</evidence>
<dbReference type="GO" id="GO:0000178">
    <property type="term" value="C:exosome (RNase complex)"/>
    <property type="evidence" value="ECO:0007669"/>
    <property type="project" value="UniProtKB-KW"/>
</dbReference>
<organism evidence="7 8">
    <name type="scientific">Thermofilum adornatum 1505</name>
    <dbReference type="NCBI Taxonomy" id="697581"/>
    <lineage>
        <taxon>Archaea</taxon>
        <taxon>Thermoproteota</taxon>
        <taxon>Thermoprotei</taxon>
        <taxon>Thermofilales</taxon>
        <taxon>Thermofilaceae</taxon>
        <taxon>Thermofilum</taxon>
    </lineage>
</organism>
<evidence type="ECO:0000256" key="5">
    <source>
        <dbReference type="HAMAP-Rule" id="MF_00623"/>
    </source>
</evidence>
<dbReference type="PANTHER" id="PTHR21321:SF4">
    <property type="entry name" value="EXOSOME COMPLEX COMPONENT RRP4"/>
    <property type="match status" value="1"/>
</dbReference>
<dbReference type="InterPro" id="IPR048565">
    <property type="entry name" value="S1_RRP4"/>
</dbReference>
<gene>
    <name evidence="5" type="primary">rrp4</name>
    <name evidence="7" type="ORF">TCARB_1808</name>
</gene>
<dbReference type="GO" id="GO:0034475">
    <property type="term" value="P:U4 snRNA 3'-end processing"/>
    <property type="evidence" value="ECO:0007669"/>
    <property type="project" value="TreeGrafter"/>
</dbReference>
<dbReference type="Gene3D" id="3.30.1370.10">
    <property type="entry name" value="K Homology domain, type 1"/>
    <property type="match status" value="1"/>
</dbReference>